<feature type="coiled-coil region" evidence="1">
    <location>
        <begin position="340"/>
        <end position="367"/>
    </location>
</feature>
<keyword evidence="1" id="KW-0175">Coiled coil</keyword>
<evidence type="ECO:0000313" key="3">
    <source>
        <dbReference type="Proteomes" id="UP000585474"/>
    </source>
</evidence>
<evidence type="ECO:0000313" key="2">
    <source>
        <dbReference type="EMBL" id="GFY97771.1"/>
    </source>
</evidence>
<sequence>MLAVEALMQKEGLEFTADDLLHVYYVVKPRKNPETQMLEGNHYLRLRKPIQPQTRLVTDSPNKDQYLNDFIWVSGQWEFPAGEPNPFSVPRHRGYVPVGFNSRFWRRSDRCLAAISTGRPILPPLQIRGQGPRSRSSLSNEVSNLFEGISAKLRRLLEEAEGKSSDSSESSFSIWDVDLGDEDLDKEAEVEDGEEVDQVPTAAPLVPIPLVQFSSSDSNIAVVEPREIVEHSYSRSGSSSFGSRGNEETMAPKVRILGKGQAPRTEPTKLPETPQFIAMELGKHVTSTDTSKDHETCIALGNAMMLPHYVADHATKTTAEFGGKLVMLGAQRAVSTSFRLKQGAVDLKKANQKANSLEKELKQLAKLRPGIFQEGWLACLKELKTPPDHPAWASPALPIQLPTSLERYSQIILPDFNKEEYATLPADEGNVNAAVVEARAGIEGTVDGDRAGEIEGDRARSQGTIFLESLHNADSSSARFISTLHIPTRAVVCSRQMSLSSSLLRLQFLEDLYKFWGIKMLVVHKIRILDLAPSAFAEYRSLLGTLPYLEATIHKAAPLLAVLDDRSVVPLSFRMED</sequence>
<proteinExistence type="predicted"/>
<name>A0A7J0FGG3_9ERIC</name>
<gene>
    <name evidence="2" type="ORF">Acr_12g0003120</name>
</gene>
<organism evidence="2 3">
    <name type="scientific">Actinidia rufa</name>
    <dbReference type="NCBI Taxonomy" id="165716"/>
    <lineage>
        <taxon>Eukaryota</taxon>
        <taxon>Viridiplantae</taxon>
        <taxon>Streptophyta</taxon>
        <taxon>Embryophyta</taxon>
        <taxon>Tracheophyta</taxon>
        <taxon>Spermatophyta</taxon>
        <taxon>Magnoliopsida</taxon>
        <taxon>eudicotyledons</taxon>
        <taxon>Gunneridae</taxon>
        <taxon>Pentapetalae</taxon>
        <taxon>asterids</taxon>
        <taxon>Ericales</taxon>
        <taxon>Actinidiaceae</taxon>
        <taxon>Actinidia</taxon>
    </lineage>
</organism>
<accession>A0A7J0FGG3</accession>
<dbReference type="Proteomes" id="UP000585474">
    <property type="component" value="Unassembled WGS sequence"/>
</dbReference>
<dbReference type="EMBL" id="BJWL01000012">
    <property type="protein sequence ID" value="GFY97771.1"/>
    <property type="molecule type" value="Genomic_DNA"/>
</dbReference>
<dbReference type="AlphaFoldDB" id="A0A7J0FGG3"/>
<comment type="caution">
    <text evidence="2">The sequence shown here is derived from an EMBL/GenBank/DDBJ whole genome shotgun (WGS) entry which is preliminary data.</text>
</comment>
<evidence type="ECO:0000256" key="1">
    <source>
        <dbReference type="SAM" id="Coils"/>
    </source>
</evidence>
<protein>
    <submittedName>
        <fullName evidence="2">Uncharacterized protein</fullName>
    </submittedName>
</protein>
<reference evidence="2 3" key="1">
    <citation type="submission" date="2019-07" db="EMBL/GenBank/DDBJ databases">
        <title>De Novo Assembly of kiwifruit Actinidia rufa.</title>
        <authorList>
            <person name="Sugita-Konishi S."/>
            <person name="Sato K."/>
            <person name="Mori E."/>
            <person name="Abe Y."/>
            <person name="Kisaki G."/>
            <person name="Hamano K."/>
            <person name="Suezawa K."/>
            <person name="Otani M."/>
            <person name="Fukuda T."/>
            <person name="Manabe T."/>
            <person name="Gomi K."/>
            <person name="Tabuchi M."/>
            <person name="Akimitsu K."/>
            <person name="Kataoka I."/>
        </authorList>
    </citation>
    <scope>NUCLEOTIDE SEQUENCE [LARGE SCALE GENOMIC DNA]</scope>
    <source>
        <strain evidence="3">cv. Fuchu</strain>
    </source>
</reference>
<keyword evidence="3" id="KW-1185">Reference proteome</keyword>